<dbReference type="OrthoDB" id="20018at2759"/>
<dbReference type="SMART" id="SM00658">
    <property type="entry name" value="RPOL8c"/>
    <property type="match status" value="1"/>
</dbReference>
<protein>
    <submittedName>
        <fullName evidence="4">Nucleic acid-binding protein</fullName>
    </submittedName>
</protein>
<dbReference type="Pfam" id="PF03870">
    <property type="entry name" value="RNA_pol_Rpb8"/>
    <property type="match status" value="1"/>
</dbReference>
<accession>A0A6A6VXH9</accession>
<dbReference type="GO" id="GO:0005666">
    <property type="term" value="C:RNA polymerase III complex"/>
    <property type="evidence" value="ECO:0007669"/>
    <property type="project" value="TreeGrafter"/>
</dbReference>
<dbReference type="GO" id="GO:0006351">
    <property type="term" value="P:DNA-templated transcription"/>
    <property type="evidence" value="ECO:0007669"/>
    <property type="project" value="InterPro"/>
</dbReference>
<evidence type="ECO:0000313" key="5">
    <source>
        <dbReference type="Proteomes" id="UP000799437"/>
    </source>
</evidence>
<dbReference type="SUPFAM" id="SSF50249">
    <property type="entry name" value="Nucleic acid-binding proteins"/>
    <property type="match status" value="1"/>
</dbReference>
<dbReference type="PIRSF" id="PIRSF000779">
    <property type="entry name" value="RNA_pol_Rpb8"/>
    <property type="match status" value="1"/>
</dbReference>
<gene>
    <name evidence="4" type="ORF">EJ05DRAFT_502843</name>
</gene>
<dbReference type="AlphaFoldDB" id="A0A6A6VXH9"/>
<keyword evidence="5" id="KW-1185">Reference proteome</keyword>
<evidence type="ECO:0000256" key="3">
    <source>
        <dbReference type="ARBA" id="ARBA00023242"/>
    </source>
</evidence>
<dbReference type="RefSeq" id="XP_033597829.1">
    <property type="nucleotide sequence ID" value="XM_033747318.1"/>
</dbReference>
<dbReference type="GO" id="GO:0005736">
    <property type="term" value="C:RNA polymerase I complex"/>
    <property type="evidence" value="ECO:0007669"/>
    <property type="project" value="TreeGrafter"/>
</dbReference>
<dbReference type="PANTHER" id="PTHR10917">
    <property type="entry name" value="DNA-DIRECTED RNA POLYMERASES I, II, AND III SUBUNIT RPABC3"/>
    <property type="match status" value="1"/>
</dbReference>
<dbReference type="PANTHER" id="PTHR10917:SF0">
    <property type="entry name" value="DNA-DIRECTED RNA POLYMERASES I, II, AND III SUBUNIT RPABC3"/>
    <property type="match status" value="1"/>
</dbReference>
<keyword evidence="3" id="KW-0539">Nucleus</keyword>
<comment type="subcellular location">
    <subcellularLocation>
        <location evidence="1">Nucleus</location>
    </subcellularLocation>
</comment>
<dbReference type="InterPro" id="IPR005570">
    <property type="entry name" value="RPABC3"/>
</dbReference>
<dbReference type="GeneID" id="54488372"/>
<evidence type="ECO:0000256" key="1">
    <source>
        <dbReference type="ARBA" id="ARBA00004123"/>
    </source>
</evidence>
<dbReference type="EMBL" id="ML996577">
    <property type="protein sequence ID" value="KAF2755378.1"/>
    <property type="molecule type" value="Genomic_DNA"/>
</dbReference>
<reference evidence="4" key="1">
    <citation type="journal article" date="2020" name="Stud. Mycol.">
        <title>101 Dothideomycetes genomes: a test case for predicting lifestyles and emergence of pathogens.</title>
        <authorList>
            <person name="Haridas S."/>
            <person name="Albert R."/>
            <person name="Binder M."/>
            <person name="Bloem J."/>
            <person name="Labutti K."/>
            <person name="Salamov A."/>
            <person name="Andreopoulos B."/>
            <person name="Baker S."/>
            <person name="Barry K."/>
            <person name="Bills G."/>
            <person name="Bluhm B."/>
            <person name="Cannon C."/>
            <person name="Castanera R."/>
            <person name="Culley D."/>
            <person name="Daum C."/>
            <person name="Ezra D."/>
            <person name="Gonzalez J."/>
            <person name="Henrissat B."/>
            <person name="Kuo A."/>
            <person name="Liang C."/>
            <person name="Lipzen A."/>
            <person name="Lutzoni F."/>
            <person name="Magnuson J."/>
            <person name="Mondo S."/>
            <person name="Nolan M."/>
            <person name="Ohm R."/>
            <person name="Pangilinan J."/>
            <person name="Park H.-J."/>
            <person name="Ramirez L."/>
            <person name="Alfaro M."/>
            <person name="Sun H."/>
            <person name="Tritt A."/>
            <person name="Yoshinaga Y."/>
            <person name="Zwiers L.-H."/>
            <person name="Turgeon B."/>
            <person name="Goodwin S."/>
            <person name="Spatafora J."/>
            <person name="Crous P."/>
            <person name="Grigoriev I."/>
        </authorList>
    </citation>
    <scope>NUCLEOTIDE SEQUENCE</scope>
    <source>
        <strain evidence="4">CBS 121739</strain>
    </source>
</reference>
<dbReference type="Proteomes" id="UP000799437">
    <property type="component" value="Unassembled WGS sequence"/>
</dbReference>
<proteinExistence type="inferred from homology"/>
<evidence type="ECO:0000313" key="4">
    <source>
        <dbReference type="EMBL" id="KAF2755378.1"/>
    </source>
</evidence>
<dbReference type="Gene3D" id="2.40.50.140">
    <property type="entry name" value="Nucleic acid-binding proteins"/>
    <property type="match status" value="1"/>
</dbReference>
<evidence type="ECO:0000256" key="2">
    <source>
        <dbReference type="ARBA" id="ARBA00008912"/>
    </source>
</evidence>
<dbReference type="InterPro" id="IPR012340">
    <property type="entry name" value="NA-bd_OB-fold"/>
</dbReference>
<dbReference type="GO" id="GO:0005665">
    <property type="term" value="C:RNA polymerase II, core complex"/>
    <property type="evidence" value="ECO:0007669"/>
    <property type="project" value="TreeGrafter"/>
</dbReference>
<dbReference type="GO" id="GO:0003899">
    <property type="term" value="F:DNA-directed RNA polymerase activity"/>
    <property type="evidence" value="ECO:0007669"/>
    <property type="project" value="InterPro"/>
</dbReference>
<organism evidence="4 5">
    <name type="scientific">Pseudovirgaria hyperparasitica</name>
    <dbReference type="NCBI Taxonomy" id="470096"/>
    <lineage>
        <taxon>Eukaryota</taxon>
        <taxon>Fungi</taxon>
        <taxon>Dikarya</taxon>
        <taxon>Ascomycota</taxon>
        <taxon>Pezizomycotina</taxon>
        <taxon>Dothideomycetes</taxon>
        <taxon>Dothideomycetes incertae sedis</taxon>
        <taxon>Acrospermales</taxon>
        <taxon>Acrospermaceae</taxon>
        <taxon>Pseudovirgaria</taxon>
    </lineage>
</organism>
<sequence length="166" mass="18269">MADPKIFEETFVIVGHNLDTSKTTTKVYDRVTRWAARSIPEATGSGDDTAGSITISFDVWKEGFPCAVGDQITVAVATTLNLDGTKMDKGFRPFDENEVNLASPYHYVVTGTVYRFEESKGDNLECLLSAGGLLIQIIGPYKKLTPLRVQEVYVLFKKDSGVIPQL</sequence>
<name>A0A6A6VXH9_9PEZI</name>
<comment type="similarity">
    <text evidence="2">Belongs to the eukaryotic RPB8 RNA polymerase subunit family.</text>
</comment>